<dbReference type="RefSeq" id="WP_156561846.1">
    <property type="nucleotide sequence ID" value="NZ_CACRTV010000057.1"/>
</dbReference>
<organism evidence="3">
    <name type="scientific">Clostridium paraputrificum</name>
    <dbReference type="NCBI Taxonomy" id="29363"/>
    <lineage>
        <taxon>Bacteria</taxon>
        <taxon>Bacillati</taxon>
        <taxon>Bacillota</taxon>
        <taxon>Clostridia</taxon>
        <taxon>Eubacteriales</taxon>
        <taxon>Clostridiaceae</taxon>
        <taxon>Clostridium</taxon>
    </lineage>
</organism>
<protein>
    <submittedName>
        <fullName evidence="3">Uncharacterized protein</fullName>
    </submittedName>
</protein>
<sequence length="582" mass="67427">MRYDEVACQIREKRKEIASSEEIIRNLQANVNEQMNRLSKADRDKSNHIRDEEKRAREQFEYDICAPFEKKIKQLEDTKIKAKLKRDKALEGITESRYKSKFKTKIDVDRELEKCKQIEEVTSKFYGKEFTKIVEDIVIDNQMVDYDVERILPNLQKATDALSGKGVSMNDFIDSMLENFEYDESKGNQQLMMACGGGILVLGLLIFAYPIGVAVLIGTLIFSCLKSYLFISCTSARKGLELNVSSVDSLVKDKVKALVDRDRAKVEKNYSDAIAKITERIDKLDDDCVIELESRRGDFIFNSNRIEEDYSNLIKSIESDISVIKQNLNTEEEKLKDRKTRLSELLTEQEICLRNITNDYLPKKLRVDLSLPKDYLVDIKDNKPILFPFVREACLLVYDNDKYAQDFRSMMFFQTLARTSPDLFSFIILDQKYLGGTTISLFHEDQSAKIATTQSDMQALLENCNEEVKRRHQIVTPHGGIEKYNEFMVGQECPQETTNIIFYCYPELSDILNPVNTQIIYNGANTGYYEYIFLPSKIFDEWDVKGLRDLLGMVNKIYYIGDSKISKHAKFKYELKLDERGQ</sequence>
<keyword evidence="1" id="KW-0175">Coiled coil</keyword>
<keyword evidence="2" id="KW-0472">Membrane</keyword>
<evidence type="ECO:0000256" key="2">
    <source>
        <dbReference type="SAM" id="Phobius"/>
    </source>
</evidence>
<dbReference type="AlphaFoldDB" id="A0A6N3FC25"/>
<feature type="coiled-coil region" evidence="1">
    <location>
        <begin position="314"/>
        <end position="348"/>
    </location>
</feature>
<name>A0A6N3FC25_9CLOT</name>
<accession>A0A6N3FC25</accession>
<evidence type="ECO:0000313" key="3">
    <source>
        <dbReference type="EMBL" id="VYU49575.1"/>
    </source>
</evidence>
<keyword evidence="2" id="KW-0812">Transmembrane</keyword>
<feature type="transmembrane region" description="Helical" evidence="2">
    <location>
        <begin position="199"/>
        <end position="222"/>
    </location>
</feature>
<keyword evidence="2" id="KW-1133">Transmembrane helix</keyword>
<feature type="coiled-coil region" evidence="1">
    <location>
        <begin position="10"/>
        <end position="44"/>
    </location>
</feature>
<evidence type="ECO:0000256" key="1">
    <source>
        <dbReference type="SAM" id="Coils"/>
    </source>
</evidence>
<gene>
    <name evidence="3" type="ORF">CPLFYP93_02483</name>
</gene>
<reference evidence="3" key="1">
    <citation type="submission" date="2019-11" db="EMBL/GenBank/DDBJ databases">
        <authorList>
            <person name="Feng L."/>
        </authorList>
    </citation>
    <scope>NUCLEOTIDE SEQUENCE</scope>
    <source>
        <strain evidence="3">CParaputrificumLFYP93</strain>
    </source>
</reference>
<dbReference type="EMBL" id="CACRTV010000057">
    <property type="protein sequence ID" value="VYU49575.1"/>
    <property type="molecule type" value="Genomic_DNA"/>
</dbReference>
<proteinExistence type="predicted"/>